<keyword evidence="3" id="KW-1185">Reference proteome</keyword>
<keyword evidence="1" id="KW-0812">Transmembrane</keyword>
<feature type="transmembrane region" description="Helical" evidence="1">
    <location>
        <begin position="38"/>
        <end position="57"/>
    </location>
</feature>
<keyword evidence="1" id="KW-0472">Membrane</keyword>
<organism evidence="2 3">
    <name type="scientific">Nocardiopsis terrae</name>
    <dbReference type="NCBI Taxonomy" id="372655"/>
    <lineage>
        <taxon>Bacteria</taxon>
        <taxon>Bacillati</taxon>
        <taxon>Actinomycetota</taxon>
        <taxon>Actinomycetes</taxon>
        <taxon>Streptosporangiales</taxon>
        <taxon>Nocardiopsidaceae</taxon>
        <taxon>Nocardiopsis</taxon>
    </lineage>
</organism>
<comment type="caution">
    <text evidence="2">The sequence shown here is derived from an EMBL/GenBank/DDBJ whole genome shotgun (WGS) entry which is preliminary data.</text>
</comment>
<sequence>MNVVVILGWLELALGVGALSWMVWHARNGRSPAQQRGFRPLMAVIAVISVLFVITLVI</sequence>
<proteinExistence type="predicted"/>
<feature type="transmembrane region" description="Helical" evidence="1">
    <location>
        <begin position="6"/>
        <end position="26"/>
    </location>
</feature>
<gene>
    <name evidence="2" type="ORF">H4W79_000254</name>
</gene>
<keyword evidence="1" id="KW-1133">Transmembrane helix</keyword>
<evidence type="ECO:0000256" key="1">
    <source>
        <dbReference type="SAM" id="Phobius"/>
    </source>
</evidence>
<dbReference type="RefSeq" id="WP_191275449.1">
    <property type="nucleotide sequence ID" value="NZ_BMXJ01000009.1"/>
</dbReference>
<dbReference type="Proteomes" id="UP000598217">
    <property type="component" value="Unassembled WGS sequence"/>
</dbReference>
<name>A0ABR9HAI2_9ACTN</name>
<dbReference type="EMBL" id="JADBDY010000001">
    <property type="protein sequence ID" value="MBE1456040.1"/>
    <property type="molecule type" value="Genomic_DNA"/>
</dbReference>
<accession>A0ABR9HAI2</accession>
<evidence type="ECO:0000313" key="3">
    <source>
        <dbReference type="Proteomes" id="UP000598217"/>
    </source>
</evidence>
<protein>
    <submittedName>
        <fullName evidence="2">Uncharacterized protein</fullName>
    </submittedName>
</protein>
<reference evidence="2 3" key="1">
    <citation type="submission" date="2020-10" db="EMBL/GenBank/DDBJ databases">
        <title>Sequencing the genomes of 1000 actinobacteria strains.</title>
        <authorList>
            <person name="Klenk H.-P."/>
        </authorList>
    </citation>
    <scope>NUCLEOTIDE SEQUENCE [LARGE SCALE GENOMIC DNA]</scope>
    <source>
        <strain evidence="2 3">DSM 45157</strain>
    </source>
</reference>
<evidence type="ECO:0000313" key="2">
    <source>
        <dbReference type="EMBL" id="MBE1456040.1"/>
    </source>
</evidence>